<comment type="caution">
    <text evidence="3">The sequence shown here is derived from an EMBL/GenBank/DDBJ whole genome shotgun (WGS) entry which is preliminary data.</text>
</comment>
<dbReference type="EMBL" id="BAAAJK010000002">
    <property type="protein sequence ID" value="GAA1380939.1"/>
    <property type="molecule type" value="Genomic_DNA"/>
</dbReference>
<keyword evidence="2" id="KW-0812">Transmembrane</keyword>
<keyword evidence="2" id="KW-1133">Transmembrane helix</keyword>
<feature type="compositionally biased region" description="Low complexity" evidence="1">
    <location>
        <begin position="192"/>
        <end position="202"/>
    </location>
</feature>
<reference evidence="3 4" key="1">
    <citation type="journal article" date="2019" name="Int. J. Syst. Evol. Microbiol.">
        <title>The Global Catalogue of Microorganisms (GCM) 10K type strain sequencing project: providing services to taxonomists for standard genome sequencing and annotation.</title>
        <authorList>
            <consortium name="The Broad Institute Genomics Platform"/>
            <consortium name="The Broad Institute Genome Sequencing Center for Infectious Disease"/>
            <person name="Wu L."/>
            <person name="Ma J."/>
        </authorList>
    </citation>
    <scope>NUCLEOTIDE SEQUENCE [LARGE SCALE GENOMIC DNA]</scope>
    <source>
        <strain evidence="3 4">JCM 11896</strain>
    </source>
</reference>
<evidence type="ECO:0000313" key="3">
    <source>
        <dbReference type="EMBL" id="GAA1380939.1"/>
    </source>
</evidence>
<evidence type="ECO:0000256" key="2">
    <source>
        <dbReference type="SAM" id="Phobius"/>
    </source>
</evidence>
<keyword evidence="4" id="KW-1185">Reference proteome</keyword>
<evidence type="ECO:0000256" key="1">
    <source>
        <dbReference type="SAM" id="MobiDB-lite"/>
    </source>
</evidence>
<dbReference type="InterPro" id="IPR023393">
    <property type="entry name" value="START-like_dom_sf"/>
</dbReference>
<keyword evidence="2" id="KW-0472">Membrane</keyword>
<feature type="transmembrane region" description="Helical" evidence="2">
    <location>
        <begin position="213"/>
        <end position="231"/>
    </location>
</feature>
<accession>A0ABN1XGY9</accession>
<feature type="region of interest" description="Disordered" evidence="1">
    <location>
        <begin position="161"/>
        <end position="204"/>
    </location>
</feature>
<organism evidence="3 4">
    <name type="scientific">Pseudonocardia kongjuensis</name>
    <dbReference type="NCBI Taxonomy" id="102227"/>
    <lineage>
        <taxon>Bacteria</taxon>
        <taxon>Bacillati</taxon>
        <taxon>Actinomycetota</taxon>
        <taxon>Actinomycetes</taxon>
        <taxon>Pseudonocardiales</taxon>
        <taxon>Pseudonocardiaceae</taxon>
        <taxon>Pseudonocardia</taxon>
    </lineage>
</organism>
<dbReference type="Gene3D" id="3.30.530.20">
    <property type="match status" value="1"/>
</dbReference>
<protein>
    <recommendedName>
        <fullName evidence="5">Carbon monoxide dehydrogenase subunit G</fullName>
    </recommendedName>
</protein>
<proteinExistence type="predicted"/>
<dbReference type="InterPro" id="IPR010419">
    <property type="entry name" value="CO_DH_gsu"/>
</dbReference>
<evidence type="ECO:0000313" key="4">
    <source>
        <dbReference type="Proteomes" id="UP001501414"/>
    </source>
</evidence>
<dbReference type="PANTHER" id="PTHR38588:SF1">
    <property type="entry name" value="BLL0334 PROTEIN"/>
    <property type="match status" value="1"/>
</dbReference>
<dbReference type="Pfam" id="PF06240">
    <property type="entry name" value="COXG"/>
    <property type="match status" value="1"/>
</dbReference>
<dbReference type="Proteomes" id="UP001501414">
    <property type="component" value="Unassembled WGS sequence"/>
</dbReference>
<name>A0ABN1XGY9_9PSEU</name>
<dbReference type="SUPFAM" id="SSF55961">
    <property type="entry name" value="Bet v1-like"/>
    <property type="match status" value="1"/>
</dbReference>
<dbReference type="RefSeq" id="WP_344018061.1">
    <property type="nucleotide sequence ID" value="NZ_BAAAJK010000002.1"/>
</dbReference>
<evidence type="ECO:0008006" key="5">
    <source>
        <dbReference type="Google" id="ProtNLM"/>
    </source>
</evidence>
<gene>
    <name evidence="3" type="ORF">GCM10009613_06100</name>
</gene>
<dbReference type="PANTHER" id="PTHR38588">
    <property type="entry name" value="BLL0334 PROTEIN"/>
    <property type="match status" value="1"/>
</dbReference>
<sequence>MKLASSFAVPAAADKVVALFLDPATMQSCIPGCEELVQTDETHYRGSLVNEVAHVKFTAGFVAEIVSVTQPVGPAEPAVVTAVLRGEDRRLGSTIRMDATLTVTPEQSADGEASQVGYEFELAIRGKLGRLGEAVIRRRTAEVERQFAEALTAICAGKPVPQSGSRRAVAPSPRAGDDASAGVTGSTGTGSAGVPVRQSAPVAPAPAPARPDWLVLGLAVAAAFGYGVLFGQRSARR</sequence>